<dbReference type="AlphaFoldDB" id="A0A1H6HU40"/>
<feature type="transmembrane region" description="Helical" evidence="1">
    <location>
        <begin position="178"/>
        <end position="198"/>
    </location>
</feature>
<proteinExistence type="predicted"/>
<dbReference type="EMBL" id="FNWU01000001">
    <property type="protein sequence ID" value="SEH38601.1"/>
    <property type="molecule type" value="Genomic_DNA"/>
</dbReference>
<dbReference type="RefSeq" id="WP_245710024.1">
    <property type="nucleotide sequence ID" value="NZ_FNWU01000001.1"/>
</dbReference>
<dbReference type="Proteomes" id="UP000199215">
    <property type="component" value="Unassembled WGS sequence"/>
</dbReference>
<feature type="transmembrane region" description="Helical" evidence="1">
    <location>
        <begin position="122"/>
        <end position="140"/>
    </location>
</feature>
<evidence type="ECO:0000313" key="3">
    <source>
        <dbReference type="Proteomes" id="UP000199215"/>
    </source>
</evidence>
<feature type="transmembrane region" description="Helical" evidence="1">
    <location>
        <begin position="92"/>
        <end position="110"/>
    </location>
</feature>
<reference evidence="2 3" key="1">
    <citation type="submission" date="2016-10" db="EMBL/GenBank/DDBJ databases">
        <authorList>
            <person name="de Groot N.N."/>
        </authorList>
    </citation>
    <scope>NUCLEOTIDE SEQUENCE [LARGE SCALE GENOMIC DNA]</scope>
    <source>
        <strain evidence="2 3">IBRC-M10418</strain>
    </source>
</reference>
<keyword evidence="1" id="KW-1133">Transmembrane helix</keyword>
<keyword evidence="3" id="KW-1185">Reference proteome</keyword>
<evidence type="ECO:0000256" key="1">
    <source>
        <dbReference type="SAM" id="Phobius"/>
    </source>
</evidence>
<gene>
    <name evidence="2" type="ORF">SAMN05192561_101392</name>
</gene>
<keyword evidence="1" id="KW-0472">Membrane</keyword>
<protein>
    <submittedName>
        <fullName evidence="2">Uncharacterized protein</fullName>
    </submittedName>
</protein>
<name>A0A1H6HU40_9EURY</name>
<feature type="transmembrane region" description="Helical" evidence="1">
    <location>
        <begin position="47"/>
        <end position="72"/>
    </location>
</feature>
<sequence>MYVDDIDTRDGRRAGTTRQPGFAGGVVLLAVCALGYAVTVASLQLHIYIHVMAGILWTGIDVFLGAVLGPVVGGLDEEQSAAVFERLTPKTAFLLPSMALVTIASGIVLAQRLSLFPNAEPWLAAFTAVTLVPVLLCLGWRFEAFDDRRWQVPFAVVAVGALAWVATTIGSLQPTTPAALLALAIVTVLSVQGFGFLLPGEVRMYQEMTSPDPDPGVIAAIGRQNAKLGGVQGGFQLALILVMVSLRFGGF</sequence>
<accession>A0A1H6HU40</accession>
<dbReference type="STRING" id="1267564.SAMN05192561_101392"/>
<evidence type="ECO:0000313" key="2">
    <source>
        <dbReference type="EMBL" id="SEH38601.1"/>
    </source>
</evidence>
<organism evidence="2 3">
    <name type="scientific">Halopenitus malekzadehii</name>
    <dbReference type="NCBI Taxonomy" id="1267564"/>
    <lineage>
        <taxon>Archaea</taxon>
        <taxon>Methanobacteriati</taxon>
        <taxon>Methanobacteriota</taxon>
        <taxon>Stenosarchaea group</taxon>
        <taxon>Halobacteria</taxon>
        <taxon>Halobacteriales</taxon>
        <taxon>Haloferacaceae</taxon>
        <taxon>Halopenitus</taxon>
    </lineage>
</organism>
<keyword evidence="1" id="KW-0812">Transmembrane</keyword>
<feature type="transmembrane region" description="Helical" evidence="1">
    <location>
        <begin position="152"/>
        <end position="172"/>
    </location>
</feature>
<feature type="transmembrane region" description="Helical" evidence="1">
    <location>
        <begin position="21"/>
        <end position="41"/>
    </location>
</feature>